<organism evidence="1 2">
    <name type="scientific">Oceanisphaera arctica</name>
    <dbReference type="NCBI Taxonomy" id="641510"/>
    <lineage>
        <taxon>Bacteria</taxon>
        <taxon>Pseudomonadati</taxon>
        <taxon>Pseudomonadota</taxon>
        <taxon>Gammaproteobacteria</taxon>
        <taxon>Aeromonadales</taxon>
        <taxon>Aeromonadaceae</taxon>
        <taxon>Oceanisphaera</taxon>
    </lineage>
</organism>
<proteinExistence type="predicted"/>
<protein>
    <submittedName>
        <fullName evidence="1">Uncharacterized protein</fullName>
    </submittedName>
</protein>
<evidence type="ECO:0000313" key="1">
    <source>
        <dbReference type="EMBL" id="PPL16863.1"/>
    </source>
</evidence>
<gene>
    <name evidence="1" type="ORF">UN63_06980</name>
</gene>
<dbReference type="AlphaFoldDB" id="A0A2P5TN27"/>
<dbReference type="OrthoDB" id="6803326at2"/>
<evidence type="ECO:0000313" key="2">
    <source>
        <dbReference type="Proteomes" id="UP000242231"/>
    </source>
</evidence>
<reference evidence="2" key="1">
    <citation type="submission" date="2016-11" db="EMBL/GenBank/DDBJ databases">
        <authorList>
            <person name="Sisinthy S."/>
            <person name="Ara S."/>
            <person name="Gundlapally S.R."/>
        </authorList>
    </citation>
    <scope>NUCLEOTIDE SEQUENCE [LARGE SCALE GENOMIC DNA]</scope>
    <source>
        <strain evidence="2">V1-41</strain>
    </source>
</reference>
<comment type="caution">
    <text evidence="1">The sequence shown here is derived from an EMBL/GenBank/DDBJ whole genome shotgun (WGS) entry which is preliminary data.</text>
</comment>
<dbReference type="EMBL" id="MPZM01000011">
    <property type="protein sequence ID" value="PPL16863.1"/>
    <property type="molecule type" value="Genomic_DNA"/>
</dbReference>
<keyword evidence="2" id="KW-1185">Reference proteome</keyword>
<dbReference type="RefSeq" id="WP_104486058.1">
    <property type="nucleotide sequence ID" value="NZ_BMYB01000012.1"/>
</dbReference>
<sequence>MRLRKEILDTSEQLEEFDQWLTAKLDRIKDSDKFTTEIKSLCDFIKSISSYLDDFSDYDDCSVNKLCDAVINASEKIIVGDCFFKDEQRISDFYEAFFNLLFLTSGATDNNLKNHFLIKLNEDDVRSLIPRRGTSRKNITFILQEIPSTTKADYIAKTLASCFVGSHETYKLSIKTEPLLDLSVYLKILLREYASLILDDYEDTMQFWAICRSYVYLNGLSPDSSLGKYLLNSCTIFKVRGSVSASGGHIPENTLREKLSKIGLRPNSDFNTNDVNIGEEEIVEDGKRKKKTRAYDFILPYNIDNWAPKPKLFIQSQFYAGDSGSVSHKVIDQTQNSRAFTLEKYESARFVEYLDGAGYYASLRGDLTHMLSFDNTASFFQVKSILVRLRRELQSIYFLTPIELEHSILMSEDGLNKSVYKTLEDDGYPTTEIARVISVCIELGYITEDDGKLKISPGRYNISRRLLILDIAANYASKITDSQRKSQKYLLVPGYGANYGILESELTTLACSMCKQFNITAPTFSSDIEWLLDEGVFKRR</sequence>
<dbReference type="Proteomes" id="UP000242231">
    <property type="component" value="Unassembled WGS sequence"/>
</dbReference>
<accession>A0A2P5TN27</accession>
<name>A0A2P5TN27_9GAMM</name>